<dbReference type="AlphaFoldDB" id="A0A0B7H2K1"/>
<evidence type="ECO:0000313" key="2">
    <source>
        <dbReference type="Proteomes" id="UP000044026"/>
    </source>
</evidence>
<name>A0A0B7H2K1_9FLAO</name>
<dbReference type="RefSeq" id="WP_231552179.1">
    <property type="nucleotide sequence ID" value="NZ_CP022382.1"/>
</dbReference>
<evidence type="ECO:0000313" key="1">
    <source>
        <dbReference type="EMBL" id="CEN32744.1"/>
    </source>
</evidence>
<gene>
    <name evidence="1" type="ORF">CCAN12_150001</name>
</gene>
<organism evidence="1 2">
    <name type="scientific">Capnocytophaga canimorsus</name>
    <dbReference type="NCBI Taxonomy" id="28188"/>
    <lineage>
        <taxon>Bacteria</taxon>
        <taxon>Pseudomonadati</taxon>
        <taxon>Bacteroidota</taxon>
        <taxon>Flavobacteriia</taxon>
        <taxon>Flavobacteriales</taxon>
        <taxon>Flavobacteriaceae</taxon>
        <taxon>Capnocytophaga</taxon>
    </lineage>
</organism>
<reference evidence="1 2" key="1">
    <citation type="submission" date="2015-01" db="EMBL/GenBank/DDBJ databases">
        <authorList>
            <person name="Xiang T."/>
            <person name="Song Y."/>
            <person name="Huang L."/>
            <person name="Wang B."/>
            <person name="Wu P."/>
        </authorList>
    </citation>
    <scope>NUCLEOTIDE SEQUENCE [LARGE SCALE GENOMIC DNA]</scope>
    <source>
        <strain evidence="1 2">Cc12</strain>
    </source>
</reference>
<dbReference type="EMBL" id="CDOE01000007">
    <property type="protein sequence ID" value="CEN32744.1"/>
    <property type="molecule type" value="Genomic_DNA"/>
</dbReference>
<proteinExistence type="predicted"/>
<sequence length="197" mass="22930">MERRLVFGINKIGIIVKMILSAILFKGCIGNMNPTGNNQPPNYPFFVTDKPLKIKNIQVPKGTKLVYDEHSFRRGKQKKLLIESKLNTIMFPEGAYLEWGGVPVKMIKKFFNSEMKGYTVYADFSLQDEKKTKFSELWKTCSDNLGVLIKSESDWSFNKKNIIDINSCSVLYQRYFRNDSQQQDFLDLLYNQLQKVE</sequence>
<accession>A0A0B7H2K1</accession>
<dbReference type="GeneID" id="69579464"/>
<dbReference type="Proteomes" id="UP000044026">
    <property type="component" value="Unassembled WGS sequence"/>
</dbReference>
<protein>
    <submittedName>
        <fullName evidence="1">Uncharacterized protein</fullName>
    </submittedName>
</protein>